<comment type="function">
    <text evidence="1">Subunit of the oligosaccharyl transferase (OST) complex that catalyzes the initial transfer of a defined glycan (Glc(3)Man(9)GlcNAc(2) in eukaryotes) from the lipid carrier dolichol-pyrophosphate to an asparagine residue within an Asn-X-Ser/Thr consensus motif in nascent polypeptide chains, the first step in protein N-glycosylation. N-glycosylation occurs cotranslationally and the complex associates with the Sec61 complex at the channel-forming translocon complex that mediates protein translocation across the endoplasmic reticulum (ER). All subunits are required for a maximal enzyme activity.</text>
</comment>
<dbReference type="GO" id="GO:0008250">
    <property type="term" value="C:oligosaccharyltransferase complex"/>
    <property type="evidence" value="ECO:0007669"/>
    <property type="project" value="TreeGrafter"/>
</dbReference>
<evidence type="ECO:0000256" key="10">
    <source>
        <dbReference type="SAM" id="SignalP"/>
    </source>
</evidence>
<evidence type="ECO:0000256" key="2">
    <source>
        <dbReference type="ARBA" id="ARBA00004477"/>
    </source>
</evidence>
<feature type="transmembrane region" description="Helical" evidence="9">
    <location>
        <begin position="210"/>
        <end position="229"/>
    </location>
</feature>
<comment type="caution">
    <text evidence="11">The sequence shown here is derived from an EMBL/GenBank/DDBJ whole genome shotgun (WGS) entry which is preliminary data.</text>
</comment>
<dbReference type="PANTHER" id="PTHR12692">
    <property type="entry name" value="DOLICHYL-DIPHOSPHOOLIGOSACCHARIDE--PROTEIN GLYCOSYLTRANSFERASE-RELATED"/>
    <property type="match status" value="1"/>
</dbReference>
<comment type="subcellular location">
    <subcellularLocation>
        <location evidence="2">Endoplasmic reticulum membrane</location>
        <topology evidence="2">Multi-pass membrane protein</topology>
    </subcellularLocation>
</comment>
<keyword evidence="11" id="KW-0808">Transferase</keyword>
<keyword evidence="8 9" id="KW-0472">Membrane</keyword>
<dbReference type="PANTHER" id="PTHR12692:SF0">
    <property type="entry name" value="GH11935P"/>
    <property type="match status" value="1"/>
</dbReference>
<dbReference type="EMBL" id="JAPEVB010000001">
    <property type="protein sequence ID" value="KAJ4395888.1"/>
    <property type="molecule type" value="Genomic_DNA"/>
</dbReference>
<gene>
    <name evidence="11" type="primary">OST3</name>
    <name evidence="11" type="ORF">N0V93_000103</name>
</gene>
<dbReference type="Pfam" id="PF04756">
    <property type="entry name" value="OST3_OST6"/>
    <property type="match status" value="1"/>
</dbReference>
<evidence type="ECO:0000256" key="5">
    <source>
        <dbReference type="ARBA" id="ARBA00022729"/>
    </source>
</evidence>
<dbReference type="InterPro" id="IPR036249">
    <property type="entry name" value="Thioredoxin-like_sf"/>
</dbReference>
<feature type="transmembrane region" description="Helical" evidence="9">
    <location>
        <begin position="263"/>
        <end position="282"/>
    </location>
</feature>
<dbReference type="Gene3D" id="3.40.30.10">
    <property type="entry name" value="Glutaredoxin"/>
    <property type="match status" value="1"/>
</dbReference>
<keyword evidence="5 10" id="KW-0732">Signal</keyword>
<evidence type="ECO:0000256" key="9">
    <source>
        <dbReference type="SAM" id="Phobius"/>
    </source>
</evidence>
<evidence type="ECO:0000256" key="8">
    <source>
        <dbReference type="ARBA" id="ARBA00023136"/>
    </source>
</evidence>
<evidence type="ECO:0000256" key="3">
    <source>
        <dbReference type="ARBA" id="ARBA00009561"/>
    </source>
</evidence>
<evidence type="ECO:0000256" key="4">
    <source>
        <dbReference type="ARBA" id="ARBA00022692"/>
    </source>
</evidence>
<proteinExistence type="inferred from homology"/>
<keyword evidence="4 9" id="KW-0812">Transmembrane</keyword>
<keyword evidence="12" id="KW-1185">Reference proteome</keyword>
<dbReference type="FunFam" id="3.40.30.10:FF:000302">
    <property type="entry name" value="Oligosaccharyl transferase subunit (Gamma), putative"/>
    <property type="match status" value="1"/>
</dbReference>
<keyword evidence="7 9" id="KW-1133">Transmembrane helix</keyword>
<name>A0A9W8Z198_9PEZI</name>
<dbReference type="OrthoDB" id="67566at2759"/>
<comment type="similarity">
    <text evidence="3">Belongs to the OST3/OST6 family.</text>
</comment>
<evidence type="ECO:0000313" key="12">
    <source>
        <dbReference type="Proteomes" id="UP001140453"/>
    </source>
</evidence>
<dbReference type="GO" id="GO:0018279">
    <property type="term" value="P:protein N-linked glycosylation via asparagine"/>
    <property type="evidence" value="ECO:0007669"/>
    <property type="project" value="TreeGrafter"/>
</dbReference>
<organism evidence="11 12">
    <name type="scientific">Gnomoniopsis smithogilvyi</name>
    <dbReference type="NCBI Taxonomy" id="1191159"/>
    <lineage>
        <taxon>Eukaryota</taxon>
        <taxon>Fungi</taxon>
        <taxon>Dikarya</taxon>
        <taxon>Ascomycota</taxon>
        <taxon>Pezizomycotina</taxon>
        <taxon>Sordariomycetes</taxon>
        <taxon>Sordariomycetidae</taxon>
        <taxon>Diaporthales</taxon>
        <taxon>Gnomoniaceae</taxon>
        <taxon>Gnomoniopsis</taxon>
    </lineage>
</organism>
<dbReference type="SUPFAM" id="SSF52833">
    <property type="entry name" value="Thioredoxin-like"/>
    <property type="match status" value="1"/>
</dbReference>
<keyword evidence="6" id="KW-0256">Endoplasmic reticulum</keyword>
<evidence type="ECO:0000256" key="6">
    <source>
        <dbReference type="ARBA" id="ARBA00022824"/>
    </source>
</evidence>
<evidence type="ECO:0000256" key="7">
    <source>
        <dbReference type="ARBA" id="ARBA00022989"/>
    </source>
</evidence>
<evidence type="ECO:0000256" key="1">
    <source>
        <dbReference type="ARBA" id="ARBA00002791"/>
    </source>
</evidence>
<evidence type="ECO:0000313" key="11">
    <source>
        <dbReference type="EMBL" id="KAJ4395888.1"/>
    </source>
</evidence>
<feature type="signal peptide" evidence="10">
    <location>
        <begin position="1"/>
        <end position="19"/>
    </location>
</feature>
<feature type="chain" id="PRO_5040891244" evidence="10">
    <location>
        <begin position="20"/>
        <end position="328"/>
    </location>
</feature>
<feature type="transmembrane region" description="Helical" evidence="9">
    <location>
        <begin position="178"/>
        <end position="198"/>
    </location>
</feature>
<protein>
    <submittedName>
        <fullName evidence="11">Oligosaccharyl transferase subunit ost3/OST6</fullName>
    </submittedName>
</protein>
<feature type="transmembrane region" description="Helical" evidence="9">
    <location>
        <begin position="294"/>
        <end position="315"/>
    </location>
</feature>
<dbReference type="InterPro" id="IPR021149">
    <property type="entry name" value="OligosaccharylTrfase_OST3/OST6"/>
</dbReference>
<sequence>MRWSSILLPFTLLAAGALAEGPSQRFLDLHKKALASAPVKLDDASYKKATSLPRDYSVAVLLTATDPRFGCQMCREFGPDWNLLSSQWTKGDKAGDSKVVFTVLDFNDGRDTFMSLGLQTAPVLLLFPPTTGEFAVPSADPLRFDFNSGKPSAETAREWIVRHTPGRPHPEFSRPTDWFKIMLTTVSGLGIVSALYAFFPYIELIWTSKYVWRILGLFWILAHSSGFMFNSIRGTQYAGQDGKGGISYIAGGFQSQYQLESQIIGVAYGLLALSAIALADKIPRLNNPRIQSMAVLAWGGFMLVGYSLLLSIFRIKNGGYPFSLPPFL</sequence>
<dbReference type="GO" id="GO:0016740">
    <property type="term" value="F:transferase activity"/>
    <property type="evidence" value="ECO:0007669"/>
    <property type="project" value="UniProtKB-KW"/>
</dbReference>
<dbReference type="AlphaFoldDB" id="A0A9W8Z198"/>
<dbReference type="Proteomes" id="UP001140453">
    <property type="component" value="Unassembled WGS sequence"/>
</dbReference>
<reference evidence="11" key="1">
    <citation type="submission" date="2022-10" db="EMBL/GenBank/DDBJ databases">
        <title>Tapping the CABI collections for fungal endophytes: first genome assemblies for Collariella, Neodidymelliopsis, Ascochyta clinopodiicola, Didymella pomorum, Didymosphaeria variabile, Neocosmospora piperis and Neocucurbitaria cava.</title>
        <authorList>
            <person name="Hill R."/>
        </authorList>
    </citation>
    <scope>NUCLEOTIDE SEQUENCE</scope>
    <source>
        <strain evidence="11">IMI 355082</strain>
    </source>
</reference>
<accession>A0A9W8Z198</accession>